<dbReference type="EMBL" id="VOOR01000034">
    <property type="protein sequence ID" value="TXB62217.1"/>
    <property type="molecule type" value="Genomic_DNA"/>
</dbReference>
<reference evidence="2 3" key="1">
    <citation type="submission" date="2019-08" db="EMBL/GenBank/DDBJ databases">
        <title>Genome of Phaeodactylibacter luteus.</title>
        <authorList>
            <person name="Bowman J.P."/>
        </authorList>
    </citation>
    <scope>NUCLEOTIDE SEQUENCE [LARGE SCALE GENOMIC DNA]</scope>
    <source>
        <strain evidence="2 3">KCTC 42180</strain>
    </source>
</reference>
<evidence type="ECO:0000313" key="3">
    <source>
        <dbReference type="Proteomes" id="UP000321580"/>
    </source>
</evidence>
<accession>A0A5C6RJ42</accession>
<dbReference type="OrthoDB" id="9790377at2"/>
<protein>
    <submittedName>
        <fullName evidence="2">Type I restriction enzyme HsdR N-terminal domain-containing protein</fullName>
    </submittedName>
</protein>
<organism evidence="2 3">
    <name type="scientific">Phaeodactylibacter luteus</name>
    <dbReference type="NCBI Taxonomy" id="1564516"/>
    <lineage>
        <taxon>Bacteria</taxon>
        <taxon>Pseudomonadati</taxon>
        <taxon>Bacteroidota</taxon>
        <taxon>Saprospiria</taxon>
        <taxon>Saprospirales</taxon>
        <taxon>Haliscomenobacteraceae</taxon>
        <taxon>Phaeodactylibacter</taxon>
    </lineage>
</organism>
<proteinExistence type="predicted"/>
<dbReference type="InterPro" id="IPR029464">
    <property type="entry name" value="HSDR_N"/>
</dbReference>
<keyword evidence="3" id="KW-1185">Reference proteome</keyword>
<sequence length="152" mass="18054">MILDLDLLRFQPSLKVKRGEEGQKLIFDAVRRKWLVLQPEEMVRQLFYCYLTDELGYSKNRVAMERGLKVNTLQRRFDLLVYDKALSPFMLIECKAPQVKISQETFDQVSWYNTTLKVKYLVVTNGLHTYCCWLDYAQKSFVYLDQLPLQPD</sequence>
<dbReference type="Pfam" id="PF13588">
    <property type="entry name" value="HSDR_N_2"/>
    <property type="match status" value="1"/>
</dbReference>
<gene>
    <name evidence="2" type="ORF">FRY97_15240</name>
</gene>
<name>A0A5C6RJ42_9BACT</name>
<comment type="caution">
    <text evidence="2">The sequence shown here is derived from an EMBL/GenBank/DDBJ whole genome shotgun (WGS) entry which is preliminary data.</text>
</comment>
<evidence type="ECO:0000313" key="2">
    <source>
        <dbReference type="EMBL" id="TXB62217.1"/>
    </source>
</evidence>
<evidence type="ECO:0000259" key="1">
    <source>
        <dbReference type="Pfam" id="PF13588"/>
    </source>
</evidence>
<dbReference type="AlphaFoldDB" id="A0A5C6RJ42"/>
<dbReference type="Proteomes" id="UP000321580">
    <property type="component" value="Unassembled WGS sequence"/>
</dbReference>
<feature type="domain" description="Type I restriction enzyme R protein N-terminal" evidence="1">
    <location>
        <begin position="39"/>
        <end position="148"/>
    </location>
</feature>